<feature type="transmembrane region" description="Helical" evidence="8">
    <location>
        <begin position="315"/>
        <end position="334"/>
    </location>
</feature>
<dbReference type="InterPro" id="IPR018584">
    <property type="entry name" value="GT87"/>
</dbReference>
<gene>
    <name evidence="9" type="ORF">LZ518_09770</name>
</gene>
<feature type="transmembrane region" description="Helical" evidence="8">
    <location>
        <begin position="239"/>
        <end position="266"/>
    </location>
</feature>
<keyword evidence="3" id="KW-0808">Transferase</keyword>
<dbReference type="Pfam" id="PF09594">
    <property type="entry name" value="GT87"/>
    <property type="match status" value="1"/>
</dbReference>
<comment type="subcellular location">
    <subcellularLocation>
        <location evidence="1">Cell membrane</location>
        <topology evidence="1">Multi-pass membrane protein</topology>
    </subcellularLocation>
</comment>
<keyword evidence="4 8" id="KW-0812">Transmembrane</keyword>
<keyword evidence="10" id="KW-1185">Reference proteome</keyword>
<organism evidence="9 10">
    <name type="scientific">Sphingomonas brevis</name>
    <dbReference type="NCBI Taxonomy" id="2908206"/>
    <lineage>
        <taxon>Bacteria</taxon>
        <taxon>Pseudomonadati</taxon>
        <taxon>Pseudomonadota</taxon>
        <taxon>Alphaproteobacteria</taxon>
        <taxon>Sphingomonadales</taxon>
        <taxon>Sphingomonadaceae</taxon>
        <taxon>Sphingomonas</taxon>
    </lineage>
</organism>
<evidence type="ECO:0000256" key="7">
    <source>
        <dbReference type="ARBA" id="ARBA00024033"/>
    </source>
</evidence>
<feature type="transmembrane region" description="Helical" evidence="8">
    <location>
        <begin position="170"/>
        <end position="190"/>
    </location>
</feature>
<keyword evidence="2" id="KW-1003">Cell membrane</keyword>
<evidence type="ECO:0000256" key="5">
    <source>
        <dbReference type="ARBA" id="ARBA00022989"/>
    </source>
</evidence>
<feature type="transmembrane region" description="Helical" evidence="8">
    <location>
        <begin position="196"/>
        <end position="219"/>
    </location>
</feature>
<name>A0ABT0SAQ5_9SPHN</name>
<proteinExistence type="inferred from homology"/>
<evidence type="ECO:0000256" key="1">
    <source>
        <dbReference type="ARBA" id="ARBA00004651"/>
    </source>
</evidence>
<protein>
    <submittedName>
        <fullName evidence="9">DUF2029 domain-containing protein</fullName>
    </submittedName>
</protein>
<evidence type="ECO:0000256" key="3">
    <source>
        <dbReference type="ARBA" id="ARBA00022679"/>
    </source>
</evidence>
<evidence type="ECO:0000313" key="9">
    <source>
        <dbReference type="EMBL" id="MCL6741417.1"/>
    </source>
</evidence>
<reference evidence="9" key="1">
    <citation type="submission" date="2022-05" db="EMBL/GenBank/DDBJ databases">
        <authorList>
            <person name="Jo J.-H."/>
            <person name="Im W.-T."/>
        </authorList>
    </citation>
    <scope>NUCLEOTIDE SEQUENCE</scope>
    <source>
        <strain evidence="9">RB56-2</strain>
    </source>
</reference>
<dbReference type="RefSeq" id="WP_249915801.1">
    <property type="nucleotide sequence ID" value="NZ_JAMGBB010000001.1"/>
</dbReference>
<dbReference type="Proteomes" id="UP001165383">
    <property type="component" value="Unassembled WGS sequence"/>
</dbReference>
<comment type="similarity">
    <text evidence="7">Belongs to the glycosyltransferase 87 family.</text>
</comment>
<dbReference type="EMBL" id="JAMGBB010000001">
    <property type="protein sequence ID" value="MCL6741417.1"/>
    <property type="molecule type" value="Genomic_DNA"/>
</dbReference>
<evidence type="ECO:0000256" key="6">
    <source>
        <dbReference type="ARBA" id="ARBA00023136"/>
    </source>
</evidence>
<feature type="transmembrane region" description="Helical" evidence="8">
    <location>
        <begin position="95"/>
        <end position="125"/>
    </location>
</feature>
<sequence length="359" mass="39295">MTDQSSPDELRDAATLRPHSNLSTALQIWLIGALLPLCLILTGEANQYDFSALWVAAKQAIAGDAGAIYSATATQLYADQLHLGRATIFPYPPHALFAFLPFAILPYIPAYLAWNVATAAFFYWAARPCLPKGFPPILSILTPAALICVDFGQTGLAFGGLWLLAFRGRWAAVALLTVKPHVGLLSILSLRRWSAFWKTVALTIGLMLASVAAFGFALWPAFLENLIVHAEKMTAMERWFHAGVTPAIGYGFWGWIAFAIAGALLLAKRVNVFTAATATFLISPYGFHYDMTVVCLGFGLLIFSEWHAMPIRHRIPIALGFLSPVIAIAGVWWMPPIIGYALWAQVKYDAGPVRHQIHS</sequence>
<evidence type="ECO:0000313" key="10">
    <source>
        <dbReference type="Proteomes" id="UP001165383"/>
    </source>
</evidence>
<feature type="transmembrane region" description="Helical" evidence="8">
    <location>
        <begin position="137"/>
        <end position="163"/>
    </location>
</feature>
<keyword evidence="5 8" id="KW-1133">Transmembrane helix</keyword>
<keyword evidence="6 8" id="KW-0472">Membrane</keyword>
<feature type="transmembrane region" description="Helical" evidence="8">
    <location>
        <begin position="26"/>
        <end position="43"/>
    </location>
</feature>
<evidence type="ECO:0000256" key="4">
    <source>
        <dbReference type="ARBA" id="ARBA00022692"/>
    </source>
</evidence>
<comment type="caution">
    <text evidence="9">The sequence shown here is derived from an EMBL/GenBank/DDBJ whole genome shotgun (WGS) entry which is preliminary data.</text>
</comment>
<feature type="transmembrane region" description="Helical" evidence="8">
    <location>
        <begin position="286"/>
        <end position="303"/>
    </location>
</feature>
<evidence type="ECO:0000256" key="8">
    <source>
        <dbReference type="SAM" id="Phobius"/>
    </source>
</evidence>
<accession>A0ABT0SAQ5</accession>
<evidence type="ECO:0000256" key="2">
    <source>
        <dbReference type="ARBA" id="ARBA00022475"/>
    </source>
</evidence>